<dbReference type="InterPro" id="IPR044034">
    <property type="entry name" value="NAC-like_UBA"/>
</dbReference>
<dbReference type="FunCoup" id="H2ZMY5">
    <property type="interactions" value="384"/>
</dbReference>
<dbReference type="GeneTree" id="ENSGT00390000008502"/>
<dbReference type="OMA" id="IIGDRRN"/>
<dbReference type="Pfam" id="PF19026">
    <property type="entry name" value="UBA_HYPK"/>
    <property type="match status" value="1"/>
</dbReference>
<dbReference type="PANTHER" id="PTHR31184">
    <property type="entry name" value="HUNTINGTIN-INTERACTING PROTEIN K FAMILY MEMBER"/>
    <property type="match status" value="1"/>
</dbReference>
<name>H2ZMY5_CIOSA</name>
<dbReference type="CDD" id="cd14361">
    <property type="entry name" value="UBA_HYPK"/>
    <property type="match status" value="1"/>
</dbReference>
<evidence type="ECO:0000313" key="4">
    <source>
        <dbReference type="Proteomes" id="UP000007875"/>
    </source>
</evidence>
<reference evidence="3" key="3">
    <citation type="submission" date="2025-09" db="UniProtKB">
        <authorList>
            <consortium name="Ensembl"/>
        </authorList>
    </citation>
    <scope>IDENTIFICATION</scope>
</reference>
<proteinExistence type="predicted"/>
<dbReference type="Gene3D" id="1.10.8.10">
    <property type="entry name" value="DNA helicase RuvA subunit, C-terminal domain"/>
    <property type="match status" value="1"/>
</dbReference>
<dbReference type="InterPro" id="IPR052617">
    <property type="entry name" value="Huntingtin-int_K"/>
</dbReference>
<organism evidence="3 4">
    <name type="scientific">Ciona savignyi</name>
    <name type="common">Pacific transparent sea squirt</name>
    <dbReference type="NCBI Taxonomy" id="51511"/>
    <lineage>
        <taxon>Eukaryota</taxon>
        <taxon>Metazoa</taxon>
        <taxon>Chordata</taxon>
        <taxon>Tunicata</taxon>
        <taxon>Ascidiacea</taxon>
        <taxon>Phlebobranchia</taxon>
        <taxon>Cionidae</taxon>
        <taxon>Ciona</taxon>
    </lineage>
</organism>
<feature type="region of interest" description="Disordered" evidence="1">
    <location>
        <begin position="1"/>
        <end position="24"/>
    </location>
</feature>
<dbReference type="GO" id="GO:0050821">
    <property type="term" value="P:protein stabilization"/>
    <property type="evidence" value="ECO:0007669"/>
    <property type="project" value="TreeGrafter"/>
</dbReference>
<dbReference type="Proteomes" id="UP000007875">
    <property type="component" value="Unassembled WGS sequence"/>
</dbReference>
<evidence type="ECO:0000313" key="3">
    <source>
        <dbReference type="Ensembl" id="ENSCSAVP00000018951.1"/>
    </source>
</evidence>
<dbReference type="PANTHER" id="PTHR31184:SF2">
    <property type="entry name" value="HUNTINGTIN-INTERACTING PROTEIN K"/>
    <property type="match status" value="1"/>
</dbReference>
<accession>H2ZMY5</accession>
<dbReference type="eggNOG" id="KOG3450">
    <property type="taxonomic scope" value="Eukaryota"/>
</dbReference>
<reference evidence="3" key="2">
    <citation type="submission" date="2025-08" db="UniProtKB">
        <authorList>
            <consortium name="Ensembl"/>
        </authorList>
    </citation>
    <scope>IDENTIFICATION</scope>
</reference>
<dbReference type="HOGENOM" id="CLU_128817_1_1_1"/>
<protein>
    <recommendedName>
        <fullName evidence="2">Nascent polypeptide-associated complex subunit alpha-like UBA domain-containing protein</fullName>
    </recommendedName>
</protein>
<reference evidence="4" key="1">
    <citation type="submission" date="2003-08" db="EMBL/GenBank/DDBJ databases">
        <authorList>
            <person name="Birren B."/>
            <person name="Nusbaum C."/>
            <person name="Abebe A."/>
            <person name="Abouelleil A."/>
            <person name="Adekoya E."/>
            <person name="Ait-zahra M."/>
            <person name="Allen N."/>
            <person name="Allen T."/>
            <person name="An P."/>
            <person name="Anderson M."/>
            <person name="Anderson S."/>
            <person name="Arachchi H."/>
            <person name="Armbruster J."/>
            <person name="Bachantsang P."/>
            <person name="Baldwin J."/>
            <person name="Barry A."/>
            <person name="Bayul T."/>
            <person name="Blitshsteyn B."/>
            <person name="Bloom T."/>
            <person name="Blye J."/>
            <person name="Boguslavskiy L."/>
            <person name="Borowsky M."/>
            <person name="Boukhgalter B."/>
            <person name="Brunache A."/>
            <person name="Butler J."/>
            <person name="Calixte N."/>
            <person name="Calvo S."/>
            <person name="Camarata J."/>
            <person name="Campo K."/>
            <person name="Chang J."/>
            <person name="Cheshatsang Y."/>
            <person name="Citroen M."/>
            <person name="Collymore A."/>
            <person name="Considine T."/>
            <person name="Cook A."/>
            <person name="Cooke P."/>
            <person name="Corum B."/>
            <person name="Cuomo C."/>
            <person name="David R."/>
            <person name="Dawoe T."/>
            <person name="Degray S."/>
            <person name="Dodge S."/>
            <person name="Dooley K."/>
            <person name="Dorje P."/>
            <person name="Dorjee K."/>
            <person name="Dorris L."/>
            <person name="Duffey N."/>
            <person name="Dupes A."/>
            <person name="Elkins T."/>
            <person name="Engels R."/>
            <person name="Erickson J."/>
            <person name="Farina A."/>
            <person name="Faro S."/>
            <person name="Ferreira P."/>
            <person name="Fischer H."/>
            <person name="Fitzgerald M."/>
            <person name="Foley K."/>
            <person name="Gage D."/>
            <person name="Galagan J."/>
            <person name="Gearin G."/>
            <person name="Gnerre S."/>
            <person name="Gnirke A."/>
            <person name="Goyette A."/>
            <person name="Graham J."/>
            <person name="Grandbois E."/>
            <person name="Gyaltsen K."/>
            <person name="Hafez N."/>
            <person name="Hagopian D."/>
            <person name="Hagos B."/>
            <person name="Hall J."/>
            <person name="Hatcher B."/>
            <person name="Heller A."/>
            <person name="Higgins H."/>
            <person name="Honan T."/>
            <person name="Horn A."/>
            <person name="Houde N."/>
            <person name="Hughes L."/>
            <person name="Hulme W."/>
            <person name="Husby E."/>
            <person name="Iliev I."/>
            <person name="Jaffe D."/>
            <person name="Jones C."/>
            <person name="Kamal M."/>
            <person name="Kamat A."/>
            <person name="Kamvysselis M."/>
            <person name="Karlsson E."/>
            <person name="Kells C."/>
            <person name="Kieu A."/>
            <person name="Kisner P."/>
            <person name="Kodira C."/>
            <person name="Kulbokas E."/>
            <person name="Labutti K."/>
            <person name="Lama D."/>
            <person name="Landers T."/>
            <person name="Leger J."/>
            <person name="Levine S."/>
            <person name="Lewis D."/>
            <person name="Lewis T."/>
            <person name="Lindblad-toh K."/>
            <person name="Liu X."/>
            <person name="Lokyitsang T."/>
            <person name="Lokyitsang Y."/>
            <person name="Lucien O."/>
            <person name="Lui A."/>
            <person name="Ma L.J."/>
            <person name="Mabbitt R."/>
            <person name="Macdonald J."/>
            <person name="Maclean C."/>
            <person name="Major J."/>
            <person name="Manning J."/>
            <person name="Marabella R."/>
            <person name="Maru K."/>
            <person name="Matthews C."/>
            <person name="Mauceli E."/>
            <person name="Mccarthy M."/>
            <person name="Mcdonough S."/>
            <person name="Mcghee T."/>
            <person name="Meldrim J."/>
            <person name="Meneus L."/>
            <person name="Mesirov J."/>
            <person name="Mihalev A."/>
            <person name="Mihova T."/>
            <person name="Mikkelsen T."/>
            <person name="Mlenga V."/>
            <person name="Moru K."/>
            <person name="Mozes J."/>
            <person name="Mulrain L."/>
            <person name="Munson G."/>
            <person name="Naylor J."/>
            <person name="Newes C."/>
            <person name="Nguyen C."/>
            <person name="Nguyen N."/>
            <person name="Nguyen T."/>
            <person name="Nicol R."/>
            <person name="Nielsen C."/>
            <person name="Nizzari M."/>
            <person name="Norbu C."/>
            <person name="Norbu N."/>
            <person name="O'donnell P."/>
            <person name="Okoawo O."/>
            <person name="O'leary S."/>
            <person name="Omotosho B."/>
            <person name="O'neill K."/>
            <person name="Osman S."/>
            <person name="Parker S."/>
            <person name="Perrin D."/>
            <person name="Phunkhang P."/>
            <person name="Piqani B."/>
            <person name="Purcell S."/>
            <person name="Rachupka T."/>
            <person name="Ramasamy U."/>
            <person name="Rameau R."/>
            <person name="Ray V."/>
            <person name="Raymond C."/>
            <person name="Retta R."/>
            <person name="Richardson S."/>
            <person name="Rise C."/>
            <person name="Rodriguez J."/>
            <person name="Rogers J."/>
            <person name="Rogov P."/>
            <person name="Rutman M."/>
            <person name="Schupbach R."/>
            <person name="Seaman C."/>
            <person name="Settipalli S."/>
            <person name="Sharpe T."/>
            <person name="Sheridan J."/>
            <person name="Sherpa N."/>
            <person name="Shi J."/>
            <person name="Smirnov S."/>
            <person name="Smith C."/>
            <person name="Sougnez C."/>
            <person name="Spencer B."/>
            <person name="Stalker J."/>
            <person name="Stange-thomann N."/>
            <person name="Stavropoulos S."/>
            <person name="Stetson K."/>
            <person name="Stone C."/>
            <person name="Stone S."/>
            <person name="Stubbs M."/>
            <person name="Talamas J."/>
            <person name="Tchuinga P."/>
            <person name="Tenzing P."/>
            <person name="Tesfaye S."/>
            <person name="Theodore J."/>
            <person name="Thoulutsang Y."/>
            <person name="Topham K."/>
            <person name="Towey S."/>
            <person name="Tsamla T."/>
            <person name="Tsomo N."/>
            <person name="Vallee D."/>
            <person name="Vassiliev H."/>
            <person name="Venkataraman V."/>
            <person name="Vinson J."/>
            <person name="Vo A."/>
            <person name="Wade C."/>
            <person name="Wang S."/>
            <person name="Wangchuk T."/>
            <person name="Wangdi T."/>
            <person name="Whittaker C."/>
            <person name="Wilkinson J."/>
            <person name="Wu Y."/>
            <person name="Wyman D."/>
            <person name="Yadav S."/>
            <person name="Yang S."/>
            <person name="Yang X."/>
            <person name="Yeager S."/>
            <person name="Yee E."/>
            <person name="Young G."/>
            <person name="Zainoun J."/>
            <person name="Zembeck L."/>
            <person name="Zimmer A."/>
            <person name="Zody M."/>
            <person name="Lander E."/>
        </authorList>
    </citation>
    <scope>NUCLEOTIDE SEQUENCE [LARGE SCALE GENOMIC DNA]</scope>
</reference>
<dbReference type="Ensembl" id="ENSCSAVT00000019158.1">
    <property type="protein sequence ID" value="ENSCSAVP00000018951.1"/>
    <property type="gene ID" value="ENSCSAVG00000011128.1"/>
</dbReference>
<sequence length="104" mass="11707">MDAEAQEKQKKHDNESAADLERVTDYAEEKEINVSDIGDMLAKFAQRSNEKQAEREKELSKVKISKEDVELVMKEMDISKIKAERALRENKGDAVAALTALVNA</sequence>
<feature type="domain" description="Nascent polypeptide-associated complex subunit alpha-like UBA" evidence="2">
    <location>
        <begin position="62"/>
        <end position="102"/>
    </location>
</feature>
<evidence type="ECO:0000259" key="2">
    <source>
        <dbReference type="Pfam" id="PF19026"/>
    </source>
</evidence>
<dbReference type="STRING" id="51511.ENSCSAVP00000018951"/>
<dbReference type="InParanoid" id="H2ZMY5"/>
<dbReference type="GO" id="GO:0043066">
    <property type="term" value="P:negative regulation of apoptotic process"/>
    <property type="evidence" value="ECO:0007669"/>
    <property type="project" value="TreeGrafter"/>
</dbReference>
<dbReference type="InterPro" id="IPR038922">
    <property type="entry name" value="HYPK_UBA"/>
</dbReference>
<keyword evidence="4" id="KW-1185">Reference proteome</keyword>
<dbReference type="AlphaFoldDB" id="H2ZMY5"/>
<evidence type="ECO:0000256" key="1">
    <source>
        <dbReference type="SAM" id="MobiDB-lite"/>
    </source>
</evidence>